<organism evidence="2 3">
    <name type="scientific">Thermoproteus uzoniensis (strain 768-20)</name>
    <dbReference type="NCBI Taxonomy" id="999630"/>
    <lineage>
        <taxon>Archaea</taxon>
        <taxon>Thermoproteota</taxon>
        <taxon>Thermoprotei</taxon>
        <taxon>Thermoproteales</taxon>
        <taxon>Thermoproteaceae</taxon>
        <taxon>Thermoproteus</taxon>
    </lineage>
</organism>
<dbReference type="GeneID" id="10361709"/>
<dbReference type="STRING" id="999630.TUZN_2201"/>
<dbReference type="RefSeq" id="WP_013680991.1">
    <property type="nucleotide sequence ID" value="NC_015315.1"/>
</dbReference>
<name>F2L640_THEU7</name>
<reference key="2">
    <citation type="submission" date="2011-03" db="EMBL/GenBank/DDBJ databases">
        <title>Complete genome sequence of the thermoacidophilic crenarchaeon Thermoproteus uzoniensis 768-20.</title>
        <authorList>
            <person name="Mardanov A.V."/>
            <person name="Gumerov V.M."/>
            <person name="Beletsky A.V."/>
            <person name="Prokofeva M.I."/>
            <person name="Bonch-Osmolovskaya E.A."/>
            <person name="Ravin N.V."/>
            <person name="Skryabin K.G."/>
        </authorList>
    </citation>
    <scope>NUCLEOTIDE SEQUENCE</scope>
    <source>
        <strain>768-20</strain>
    </source>
</reference>
<feature type="transmembrane region" description="Helical" evidence="1">
    <location>
        <begin position="68"/>
        <end position="90"/>
    </location>
</feature>
<protein>
    <recommendedName>
        <fullName evidence="4">Cobalt transport protein</fullName>
    </recommendedName>
</protein>
<evidence type="ECO:0000256" key="1">
    <source>
        <dbReference type="SAM" id="Phobius"/>
    </source>
</evidence>
<evidence type="ECO:0000313" key="2">
    <source>
        <dbReference type="EMBL" id="AEA13656.1"/>
    </source>
</evidence>
<accession>F2L640</accession>
<feature type="transmembrane region" description="Helical" evidence="1">
    <location>
        <begin position="96"/>
        <end position="118"/>
    </location>
</feature>
<dbReference type="AlphaFoldDB" id="F2L640"/>
<keyword evidence="1" id="KW-0472">Membrane</keyword>
<dbReference type="Proteomes" id="UP000008138">
    <property type="component" value="Chromosome"/>
</dbReference>
<evidence type="ECO:0008006" key="4">
    <source>
        <dbReference type="Google" id="ProtNLM"/>
    </source>
</evidence>
<dbReference type="eggNOG" id="arCOG02250">
    <property type="taxonomic scope" value="Archaea"/>
</dbReference>
<keyword evidence="1" id="KW-1133">Transmembrane helix</keyword>
<gene>
    <name evidence="2" type="ordered locus">TUZN_2201</name>
</gene>
<keyword evidence="1" id="KW-0812">Transmembrane</keyword>
<dbReference type="KEGG" id="tuz:TUZN_2201"/>
<sequence length="197" mass="21294">MLKEFVEELTKAVLAFERVRNPHPSLPYLFTAATVAAAFSPDRYMSLAFAAAGVIAAWRGRGLREWGVATAMSAAFASLVSLPTLLGLISSKVDPALFISRATGSAAVLVGGLLYCGWNGFFDAFKKLLPRDLVKLFGLLPPYIYTLGRTAIAVVAAREARTPDFDKKAYAAAIGDIIIYSIERGRALRMAYEARSP</sequence>
<reference evidence="2 3" key="1">
    <citation type="journal article" date="2011" name="J. Bacteriol.">
        <title>Complete genome sequence of the thermoacidophilic crenarchaeon Thermoproteus uzoniensis 768-20.</title>
        <authorList>
            <person name="Mardanov A.V."/>
            <person name="Gumerov V.M."/>
            <person name="Beletsky A.V."/>
            <person name="Prokofeva M.I."/>
            <person name="Bonch-Osmolovskaya E.A."/>
            <person name="Ravin N.V."/>
            <person name="Skryabin K.G."/>
        </authorList>
    </citation>
    <scope>NUCLEOTIDE SEQUENCE [LARGE SCALE GENOMIC DNA]</scope>
    <source>
        <strain evidence="2 3">768-20</strain>
    </source>
</reference>
<dbReference type="HOGENOM" id="CLU_1399790_0_0_2"/>
<proteinExistence type="predicted"/>
<keyword evidence="3" id="KW-1185">Reference proteome</keyword>
<dbReference type="OrthoDB" id="28960at2157"/>
<dbReference type="EMBL" id="CP002590">
    <property type="protein sequence ID" value="AEA13656.1"/>
    <property type="molecule type" value="Genomic_DNA"/>
</dbReference>
<evidence type="ECO:0000313" key="3">
    <source>
        <dbReference type="Proteomes" id="UP000008138"/>
    </source>
</evidence>